<dbReference type="GO" id="GO:0009738">
    <property type="term" value="P:abscisic acid-activated signaling pathway"/>
    <property type="evidence" value="ECO:0007669"/>
    <property type="project" value="UniProtKB-KW"/>
</dbReference>
<evidence type="ECO:0000256" key="3">
    <source>
        <dbReference type="ARBA" id="ARBA00022468"/>
    </source>
</evidence>
<feature type="domain" description="C2" evidence="12">
    <location>
        <begin position="1"/>
        <end position="103"/>
    </location>
</feature>
<organism evidence="13 14">
    <name type="scientific">Trapa natans</name>
    <name type="common">Water chestnut</name>
    <dbReference type="NCBI Taxonomy" id="22666"/>
    <lineage>
        <taxon>Eukaryota</taxon>
        <taxon>Viridiplantae</taxon>
        <taxon>Streptophyta</taxon>
        <taxon>Embryophyta</taxon>
        <taxon>Tracheophyta</taxon>
        <taxon>Spermatophyta</taxon>
        <taxon>Magnoliopsida</taxon>
        <taxon>eudicotyledons</taxon>
        <taxon>Gunneridae</taxon>
        <taxon>Pentapetalae</taxon>
        <taxon>rosids</taxon>
        <taxon>malvids</taxon>
        <taxon>Myrtales</taxon>
        <taxon>Lythraceae</taxon>
        <taxon>Trapa</taxon>
    </lineage>
</organism>
<dbReference type="SMART" id="SM00239">
    <property type="entry name" value="C2"/>
    <property type="match status" value="1"/>
</dbReference>
<dbReference type="InterPro" id="IPR035892">
    <property type="entry name" value="C2_domain_sf"/>
</dbReference>
<dbReference type="GO" id="GO:0005634">
    <property type="term" value="C:nucleus"/>
    <property type="evidence" value="ECO:0007669"/>
    <property type="project" value="UniProtKB-SubCell"/>
</dbReference>
<dbReference type="InterPro" id="IPR000008">
    <property type="entry name" value="C2_dom"/>
</dbReference>
<sequence>MVNIMGLIKVRVKRGINLVVRDAMSSDPYVAVSLGNQKLKTRVIKKNCNPEWNEELTFSVTDPSLPIKLTVYDKDRFTKDDKMGEAEIDIRPYLECIEMRLENLPTPTTIRRFYPGKDNCLADESAVVWQNGQILQDLTVRLRNVQTGEVELQLYWIELSGSN</sequence>
<dbReference type="SUPFAM" id="SSF49562">
    <property type="entry name" value="C2 domain (Calcium/lipid-binding domain, CaLB)"/>
    <property type="match status" value="1"/>
</dbReference>
<evidence type="ECO:0000256" key="2">
    <source>
        <dbReference type="ARBA" id="ARBA00004236"/>
    </source>
</evidence>
<dbReference type="CDD" id="cd04038">
    <property type="entry name" value="C2_ArfGAP"/>
    <property type="match status" value="1"/>
</dbReference>
<keyword evidence="7" id="KW-0106">Calcium</keyword>
<keyword evidence="10" id="KW-0539">Nucleus</keyword>
<protein>
    <recommendedName>
        <fullName evidence="12">C2 domain-containing protein</fullName>
    </recommendedName>
</protein>
<accession>A0AAN7LPV8</accession>
<evidence type="ECO:0000256" key="4">
    <source>
        <dbReference type="ARBA" id="ARBA00022475"/>
    </source>
</evidence>
<keyword evidence="3" id="KW-0343">GTPase activation</keyword>
<dbReference type="Proteomes" id="UP001346149">
    <property type="component" value="Unassembled WGS sequence"/>
</dbReference>
<comment type="caution">
    <text evidence="13">The sequence shown here is derived from an EMBL/GenBank/DDBJ whole genome shotgun (WGS) entry which is preliminary data.</text>
</comment>
<dbReference type="GO" id="GO:0008289">
    <property type="term" value="F:lipid binding"/>
    <property type="evidence" value="ECO:0007669"/>
    <property type="project" value="UniProtKB-KW"/>
</dbReference>
<evidence type="ECO:0000256" key="11">
    <source>
        <dbReference type="ARBA" id="ARBA00024037"/>
    </source>
</evidence>
<proteinExistence type="inferred from homology"/>
<dbReference type="PANTHER" id="PTHR45933">
    <property type="entry name" value="PROTEIN C2-DOMAIN ABA-RELATED 4"/>
    <property type="match status" value="1"/>
</dbReference>
<keyword evidence="9" id="KW-0472">Membrane</keyword>
<evidence type="ECO:0000313" key="13">
    <source>
        <dbReference type="EMBL" id="KAK4789807.1"/>
    </source>
</evidence>
<dbReference type="AlphaFoldDB" id="A0AAN7LPV8"/>
<name>A0AAN7LPV8_TRANT</name>
<keyword evidence="14" id="KW-1185">Reference proteome</keyword>
<dbReference type="GO" id="GO:0005096">
    <property type="term" value="F:GTPase activator activity"/>
    <property type="evidence" value="ECO:0007669"/>
    <property type="project" value="UniProtKB-KW"/>
</dbReference>
<dbReference type="Gene3D" id="2.60.40.150">
    <property type="entry name" value="C2 domain"/>
    <property type="match status" value="1"/>
</dbReference>
<dbReference type="InterPro" id="IPR044562">
    <property type="entry name" value="CAR1-11"/>
</dbReference>
<evidence type="ECO:0000256" key="5">
    <source>
        <dbReference type="ARBA" id="ARBA00022682"/>
    </source>
</evidence>
<keyword evidence="4" id="KW-1003">Cell membrane</keyword>
<evidence type="ECO:0000256" key="6">
    <source>
        <dbReference type="ARBA" id="ARBA00022723"/>
    </source>
</evidence>
<reference evidence="13 14" key="1">
    <citation type="journal article" date="2023" name="Hortic Res">
        <title>Pangenome of water caltrop reveals structural variations and asymmetric subgenome divergence after allopolyploidization.</title>
        <authorList>
            <person name="Zhang X."/>
            <person name="Chen Y."/>
            <person name="Wang L."/>
            <person name="Yuan Y."/>
            <person name="Fang M."/>
            <person name="Shi L."/>
            <person name="Lu R."/>
            <person name="Comes H.P."/>
            <person name="Ma Y."/>
            <person name="Chen Y."/>
            <person name="Huang G."/>
            <person name="Zhou Y."/>
            <person name="Zheng Z."/>
            <person name="Qiu Y."/>
        </authorList>
    </citation>
    <scope>NUCLEOTIDE SEQUENCE [LARGE SCALE GENOMIC DNA]</scope>
    <source>
        <strain evidence="13">F231</strain>
    </source>
</reference>
<dbReference type="PRINTS" id="PR00360">
    <property type="entry name" value="C2DOMAIN"/>
</dbReference>
<dbReference type="GO" id="GO:0005886">
    <property type="term" value="C:plasma membrane"/>
    <property type="evidence" value="ECO:0007669"/>
    <property type="project" value="UniProtKB-SubCell"/>
</dbReference>
<evidence type="ECO:0000313" key="14">
    <source>
        <dbReference type="Proteomes" id="UP001346149"/>
    </source>
</evidence>
<evidence type="ECO:0000256" key="7">
    <source>
        <dbReference type="ARBA" id="ARBA00022837"/>
    </source>
</evidence>
<dbReference type="Pfam" id="PF00168">
    <property type="entry name" value="C2"/>
    <property type="match status" value="1"/>
</dbReference>
<dbReference type="EMBL" id="JAXQNO010000010">
    <property type="protein sequence ID" value="KAK4789807.1"/>
    <property type="molecule type" value="Genomic_DNA"/>
</dbReference>
<keyword evidence="8" id="KW-0446">Lipid-binding</keyword>
<evidence type="ECO:0000259" key="12">
    <source>
        <dbReference type="PROSITE" id="PS50004"/>
    </source>
</evidence>
<evidence type="ECO:0000256" key="1">
    <source>
        <dbReference type="ARBA" id="ARBA00004123"/>
    </source>
</evidence>
<evidence type="ECO:0000256" key="8">
    <source>
        <dbReference type="ARBA" id="ARBA00023121"/>
    </source>
</evidence>
<comment type="subcellular location">
    <subcellularLocation>
        <location evidence="2">Cell membrane</location>
    </subcellularLocation>
    <subcellularLocation>
        <location evidence="1">Nucleus</location>
    </subcellularLocation>
</comment>
<comment type="similarity">
    <text evidence="11">Belongs to the plant CAR protein family.</text>
</comment>
<dbReference type="PANTHER" id="PTHR45933:SF12">
    <property type="entry name" value="PROTEIN C2-DOMAIN ABA-RELATED 9"/>
    <property type="match status" value="1"/>
</dbReference>
<keyword evidence="6" id="KW-0479">Metal-binding</keyword>
<dbReference type="PROSITE" id="PS50004">
    <property type="entry name" value="C2"/>
    <property type="match status" value="1"/>
</dbReference>
<dbReference type="GO" id="GO:0046872">
    <property type="term" value="F:metal ion binding"/>
    <property type="evidence" value="ECO:0007669"/>
    <property type="project" value="UniProtKB-KW"/>
</dbReference>
<evidence type="ECO:0000256" key="9">
    <source>
        <dbReference type="ARBA" id="ARBA00023136"/>
    </source>
</evidence>
<gene>
    <name evidence="13" type="ORF">SAY86_017111</name>
</gene>
<evidence type="ECO:0000256" key="10">
    <source>
        <dbReference type="ARBA" id="ARBA00023242"/>
    </source>
</evidence>
<keyword evidence="5" id="KW-0938">Abscisic acid signaling pathway</keyword>